<feature type="region of interest" description="Disordered" evidence="7">
    <location>
        <begin position="1"/>
        <end position="20"/>
    </location>
</feature>
<name>A0A5E4PS53_9NEOP</name>
<dbReference type="PROSITE" id="PS51915">
    <property type="entry name" value="ZAD"/>
    <property type="match status" value="1"/>
</dbReference>
<reference evidence="10 11" key="1">
    <citation type="submission" date="2017-07" db="EMBL/GenBank/DDBJ databases">
        <authorList>
            <person name="Talla V."/>
            <person name="Backstrom N."/>
        </authorList>
    </citation>
    <scope>NUCLEOTIDE SEQUENCE [LARGE SCALE GENOMIC DNA]</scope>
</reference>
<keyword evidence="4 6" id="KW-0862">Zinc</keyword>
<feature type="binding site" evidence="6">
    <location>
        <position position="104"/>
    </location>
    <ligand>
        <name>Zn(2+)</name>
        <dbReference type="ChEBI" id="CHEBI:29105"/>
    </ligand>
</feature>
<keyword evidence="1 6" id="KW-0479">Metal-binding</keyword>
<dbReference type="PROSITE" id="PS00028">
    <property type="entry name" value="ZINC_FINGER_C2H2_1"/>
    <property type="match status" value="10"/>
</dbReference>
<dbReference type="Pfam" id="PF12874">
    <property type="entry name" value="zf-met"/>
    <property type="match status" value="2"/>
</dbReference>
<keyword evidence="2" id="KW-0677">Repeat</keyword>
<feature type="domain" description="C2H2-type" evidence="8">
    <location>
        <begin position="635"/>
        <end position="657"/>
    </location>
</feature>
<evidence type="ECO:0000256" key="1">
    <source>
        <dbReference type="ARBA" id="ARBA00022723"/>
    </source>
</evidence>
<dbReference type="Pfam" id="PF07776">
    <property type="entry name" value="zf-AD"/>
    <property type="match status" value="1"/>
</dbReference>
<evidence type="ECO:0000256" key="3">
    <source>
        <dbReference type="ARBA" id="ARBA00022771"/>
    </source>
</evidence>
<accession>A0A5E4PS53</accession>
<evidence type="ECO:0000313" key="10">
    <source>
        <dbReference type="EMBL" id="VVC87738.1"/>
    </source>
</evidence>
<dbReference type="SMART" id="SM00868">
    <property type="entry name" value="zf-AD"/>
    <property type="match status" value="2"/>
</dbReference>
<feature type="domain" description="C2H2-type" evidence="8">
    <location>
        <begin position="517"/>
        <end position="545"/>
    </location>
</feature>
<feature type="domain" description="C2H2-type" evidence="8">
    <location>
        <begin position="221"/>
        <end position="249"/>
    </location>
</feature>
<evidence type="ECO:0008006" key="12">
    <source>
        <dbReference type="Google" id="ProtNLM"/>
    </source>
</evidence>
<dbReference type="EMBL" id="FZQP02000175">
    <property type="protein sequence ID" value="VVC87738.1"/>
    <property type="molecule type" value="Genomic_DNA"/>
</dbReference>
<dbReference type="InterPro" id="IPR012934">
    <property type="entry name" value="Znf_AD"/>
</dbReference>
<dbReference type="PANTHER" id="PTHR24403:SF67">
    <property type="entry name" value="FI01116P-RELATED"/>
    <property type="match status" value="1"/>
</dbReference>
<gene>
    <name evidence="10" type="ORF">LSINAPIS_LOCUS1268</name>
</gene>
<feature type="binding site" evidence="6">
    <location>
        <position position="51"/>
    </location>
    <ligand>
        <name>Zn(2+)</name>
        <dbReference type="ChEBI" id="CHEBI:29105"/>
    </ligand>
</feature>
<organism evidence="10 11">
    <name type="scientific">Leptidea sinapis</name>
    <dbReference type="NCBI Taxonomy" id="189913"/>
    <lineage>
        <taxon>Eukaryota</taxon>
        <taxon>Metazoa</taxon>
        <taxon>Ecdysozoa</taxon>
        <taxon>Arthropoda</taxon>
        <taxon>Hexapoda</taxon>
        <taxon>Insecta</taxon>
        <taxon>Pterygota</taxon>
        <taxon>Neoptera</taxon>
        <taxon>Endopterygota</taxon>
        <taxon>Lepidoptera</taxon>
        <taxon>Glossata</taxon>
        <taxon>Ditrysia</taxon>
        <taxon>Papilionoidea</taxon>
        <taxon>Pieridae</taxon>
        <taxon>Dismorphiinae</taxon>
        <taxon>Leptidea</taxon>
    </lineage>
</organism>
<protein>
    <recommendedName>
        <fullName evidence="12">Protein krueppel</fullName>
    </recommendedName>
</protein>
<dbReference type="InterPro" id="IPR050688">
    <property type="entry name" value="Zinc_finger/UBP_domain"/>
</dbReference>
<evidence type="ECO:0000256" key="6">
    <source>
        <dbReference type="PROSITE-ProRule" id="PRU01263"/>
    </source>
</evidence>
<feature type="domain" description="C2H2-type" evidence="8">
    <location>
        <begin position="547"/>
        <end position="574"/>
    </location>
</feature>
<dbReference type="SUPFAM" id="SSF57716">
    <property type="entry name" value="Glucocorticoid receptor-like (DNA-binding domain)"/>
    <property type="match status" value="1"/>
</dbReference>
<evidence type="ECO:0000313" key="11">
    <source>
        <dbReference type="Proteomes" id="UP000324832"/>
    </source>
</evidence>
<dbReference type="Gene3D" id="3.30.160.60">
    <property type="entry name" value="Classic Zinc Finger"/>
    <property type="match status" value="4"/>
</dbReference>
<feature type="binding site" evidence="6">
    <location>
        <position position="48"/>
    </location>
    <ligand>
        <name>Zn(2+)</name>
        <dbReference type="ChEBI" id="CHEBI:29105"/>
    </ligand>
</feature>
<feature type="domain" description="C2H2-type" evidence="8">
    <location>
        <begin position="691"/>
        <end position="717"/>
    </location>
</feature>
<dbReference type="SUPFAM" id="SSF57667">
    <property type="entry name" value="beta-beta-alpha zinc fingers"/>
    <property type="match status" value="5"/>
</dbReference>
<feature type="domain" description="C2H2-type" evidence="8">
    <location>
        <begin position="718"/>
        <end position="744"/>
    </location>
</feature>
<dbReference type="InterPro" id="IPR036236">
    <property type="entry name" value="Znf_C2H2_sf"/>
</dbReference>
<feature type="domain" description="C2H2-type" evidence="8">
    <location>
        <begin position="606"/>
        <end position="634"/>
    </location>
</feature>
<feature type="compositionally biased region" description="Basic and acidic residues" evidence="7">
    <location>
        <begin position="1"/>
        <end position="18"/>
    </location>
</feature>
<feature type="domain" description="ZAD" evidence="9">
    <location>
        <begin position="46"/>
        <end position="128"/>
    </location>
</feature>
<dbReference type="GO" id="GO:0045944">
    <property type="term" value="P:positive regulation of transcription by RNA polymerase II"/>
    <property type="evidence" value="ECO:0007669"/>
    <property type="project" value="TreeGrafter"/>
</dbReference>
<evidence type="ECO:0000256" key="5">
    <source>
        <dbReference type="PROSITE-ProRule" id="PRU00042"/>
    </source>
</evidence>
<evidence type="ECO:0000256" key="2">
    <source>
        <dbReference type="ARBA" id="ARBA00022737"/>
    </source>
</evidence>
<proteinExistence type="predicted"/>
<evidence type="ECO:0000256" key="4">
    <source>
        <dbReference type="ARBA" id="ARBA00022833"/>
    </source>
</evidence>
<dbReference type="PANTHER" id="PTHR24403">
    <property type="entry name" value="ZINC FINGER PROTEIN"/>
    <property type="match status" value="1"/>
</dbReference>
<dbReference type="InterPro" id="IPR013087">
    <property type="entry name" value="Znf_C2H2_type"/>
</dbReference>
<evidence type="ECO:0000259" key="8">
    <source>
        <dbReference type="PROSITE" id="PS50157"/>
    </source>
</evidence>
<dbReference type="AlphaFoldDB" id="A0A5E4PS53"/>
<dbReference type="GO" id="GO:0008270">
    <property type="term" value="F:zinc ion binding"/>
    <property type="evidence" value="ECO:0007669"/>
    <property type="project" value="UniProtKB-UniRule"/>
</dbReference>
<dbReference type="GO" id="GO:0005634">
    <property type="term" value="C:nucleus"/>
    <property type="evidence" value="ECO:0007669"/>
    <property type="project" value="InterPro"/>
</dbReference>
<evidence type="ECO:0000259" key="9">
    <source>
        <dbReference type="PROSITE" id="PS51915"/>
    </source>
</evidence>
<keyword evidence="3 5" id="KW-0863">Zinc-finger</keyword>
<evidence type="ECO:0000256" key="7">
    <source>
        <dbReference type="SAM" id="MobiDB-lite"/>
    </source>
</evidence>
<feature type="domain" description="C2H2-type" evidence="8">
    <location>
        <begin position="663"/>
        <end position="690"/>
    </location>
</feature>
<dbReference type="Proteomes" id="UP000324832">
    <property type="component" value="Unassembled WGS sequence"/>
</dbReference>
<feature type="binding site" evidence="6">
    <location>
        <position position="101"/>
    </location>
    <ligand>
        <name>Zn(2+)</name>
        <dbReference type="ChEBI" id="CHEBI:29105"/>
    </ligand>
</feature>
<dbReference type="Pfam" id="PF00096">
    <property type="entry name" value="zf-C2H2"/>
    <property type="match status" value="2"/>
</dbReference>
<dbReference type="PROSITE" id="PS50157">
    <property type="entry name" value="ZINC_FINGER_C2H2_2"/>
    <property type="match status" value="8"/>
</dbReference>
<dbReference type="SMART" id="SM00355">
    <property type="entry name" value="ZnF_C2H2"/>
    <property type="match status" value="12"/>
</dbReference>
<keyword evidence="11" id="KW-1185">Reference proteome</keyword>
<sequence length="744" mass="87010">MTEENKATKERVSSEIGDRSNQSFLGDPLSAKHAVEMLLNDTLQYNVCRYCLHVTTYLRELDEILTMGGKDAFFEVTINDIIASVHPFKVNSKTNVLNKICNMCLDKAISCYLFAQQCEQSERALRNYFEEIIDKFNKLDPIEPVKKRGKRKINPNYNILFVEHENVIDFAEPIINIVNLNAVPNEQDTINDLECSKCWQVLPNTISLLNHEKSHPKSMWYHCRLCGKSFVRIHQYKRHIRNCHISNEINVPEKKFKCNECGIMNEQFSIHLQHVEKHKFKSVFECLIKQNLKCFCMICFGKEETLIDLNESMHFHGGYKELSGERSISSILTRVLPNITLINKDTKICSQCLNSLITSFIFITSTHYIQNRLIKCIDNIVRDLSNIDENKNVIIEIEQNAILPSDAIQEEDNVMREDVLEDEFRIEFTSESDESDELSNVENIYNPARIVTKTYLKRKVANGVAHSAKYDQMCSEFLLKSRRVSEVSGLTCPICIKNFISDYFLKKHIISHLPKPVACKVCNQSFKSKFTLFEHAKMMHILCIPSFSCSICNRLFKNRTRLQHHEKNHFYKKCLLCDKYFKSQKYFNTHLVRHGIKYNMSKRNVVFCSVCEKACSNENELSLHVNKAHIQMKPYSCDMCEKQFYTEYNLKCHKKLHNLYSREECKFCHRVFKCRRSLVIHLRRHIDIKPNACPVCSQTFYSESEVRKHMKLKHGGKFCCRVCRKVVDSNSDLKQHIKVSHSYM</sequence>